<feature type="transmembrane region" description="Helical" evidence="8">
    <location>
        <begin position="51"/>
        <end position="67"/>
    </location>
</feature>
<dbReference type="Proteomes" id="UP000292346">
    <property type="component" value="Unassembled WGS sequence"/>
</dbReference>
<dbReference type="Gene3D" id="1.20.120.350">
    <property type="entry name" value="Voltage-gated potassium channels. Chain C"/>
    <property type="match status" value="1"/>
</dbReference>
<feature type="transmembrane region" description="Helical" evidence="8">
    <location>
        <begin position="178"/>
        <end position="203"/>
    </location>
</feature>
<protein>
    <submittedName>
        <fullName evidence="10">Two pore domain potassium channel family protein</fullName>
    </submittedName>
</protein>
<dbReference type="GO" id="GO:0005249">
    <property type="term" value="F:voltage-gated potassium channel activity"/>
    <property type="evidence" value="ECO:0007669"/>
    <property type="project" value="InterPro"/>
</dbReference>
<feature type="transmembrane region" description="Helical" evidence="8">
    <location>
        <begin position="12"/>
        <end position="31"/>
    </location>
</feature>
<accession>A0A4R0HQK8</accession>
<evidence type="ECO:0000256" key="2">
    <source>
        <dbReference type="ARBA" id="ARBA00022448"/>
    </source>
</evidence>
<evidence type="ECO:0000256" key="4">
    <source>
        <dbReference type="ARBA" id="ARBA00022989"/>
    </source>
</evidence>
<evidence type="ECO:0000256" key="3">
    <source>
        <dbReference type="ARBA" id="ARBA00022692"/>
    </source>
</evidence>
<evidence type="ECO:0000256" key="6">
    <source>
        <dbReference type="ARBA" id="ARBA00023136"/>
    </source>
</evidence>
<dbReference type="GO" id="GO:0001508">
    <property type="term" value="P:action potential"/>
    <property type="evidence" value="ECO:0007669"/>
    <property type="project" value="TreeGrafter"/>
</dbReference>
<dbReference type="InterPro" id="IPR028325">
    <property type="entry name" value="VG_K_chnl"/>
</dbReference>
<keyword evidence="3 8" id="KW-0812">Transmembrane</keyword>
<dbReference type="InterPro" id="IPR013099">
    <property type="entry name" value="K_chnl_dom"/>
</dbReference>
<dbReference type="OrthoDB" id="9799090at2"/>
<dbReference type="Gene3D" id="1.10.287.70">
    <property type="match status" value="1"/>
</dbReference>
<keyword evidence="11" id="KW-1185">Reference proteome</keyword>
<dbReference type="Gene3D" id="1.20.5.110">
    <property type="match status" value="1"/>
</dbReference>
<dbReference type="PANTHER" id="PTHR11537">
    <property type="entry name" value="VOLTAGE-GATED POTASSIUM CHANNEL"/>
    <property type="match status" value="1"/>
</dbReference>
<dbReference type="Pfam" id="PF07885">
    <property type="entry name" value="Ion_trans_2"/>
    <property type="match status" value="1"/>
</dbReference>
<gene>
    <name evidence="10" type="ORF">E0H45_06210</name>
</gene>
<evidence type="ECO:0000256" key="1">
    <source>
        <dbReference type="ARBA" id="ARBA00004141"/>
    </source>
</evidence>
<keyword evidence="7 10" id="KW-0407">Ion channel</keyword>
<keyword evidence="5" id="KW-0406">Ion transport</keyword>
<evidence type="ECO:0000256" key="5">
    <source>
        <dbReference type="ARBA" id="ARBA00023065"/>
    </source>
</evidence>
<organism evidence="10 11">
    <name type="scientific">Kribbella soli</name>
    <dbReference type="NCBI Taxonomy" id="1124743"/>
    <lineage>
        <taxon>Bacteria</taxon>
        <taxon>Bacillati</taxon>
        <taxon>Actinomycetota</taxon>
        <taxon>Actinomycetes</taxon>
        <taxon>Propionibacteriales</taxon>
        <taxon>Kribbellaceae</taxon>
        <taxon>Kribbella</taxon>
    </lineage>
</organism>
<evidence type="ECO:0000259" key="9">
    <source>
        <dbReference type="Pfam" id="PF07885"/>
    </source>
</evidence>
<proteinExistence type="predicted"/>
<keyword evidence="6 8" id="KW-0472">Membrane</keyword>
<dbReference type="SUPFAM" id="SSF81324">
    <property type="entry name" value="Voltage-gated potassium channels"/>
    <property type="match status" value="1"/>
</dbReference>
<dbReference type="EMBL" id="SJJZ01000001">
    <property type="protein sequence ID" value="TCC12394.1"/>
    <property type="molecule type" value="Genomic_DNA"/>
</dbReference>
<evidence type="ECO:0000313" key="11">
    <source>
        <dbReference type="Proteomes" id="UP000292346"/>
    </source>
</evidence>
<dbReference type="PANTHER" id="PTHR11537:SF254">
    <property type="entry name" value="POTASSIUM VOLTAGE-GATED CHANNEL PROTEIN SHAB"/>
    <property type="match status" value="1"/>
</dbReference>
<feature type="transmembrane region" description="Helical" evidence="8">
    <location>
        <begin position="116"/>
        <end position="136"/>
    </location>
</feature>
<reference evidence="10 11" key="1">
    <citation type="submission" date="2019-02" db="EMBL/GenBank/DDBJ databases">
        <title>Kribbella capetownensis sp. nov. and Kribbella speibonae sp. nov., isolated from soil.</title>
        <authorList>
            <person name="Curtis S.M."/>
            <person name="Norton I."/>
            <person name="Everest G.J."/>
            <person name="Meyers P.R."/>
        </authorList>
    </citation>
    <scope>NUCLEOTIDE SEQUENCE [LARGE SCALE GENOMIC DNA]</scope>
    <source>
        <strain evidence="10 11">KCTC 29219</strain>
    </source>
</reference>
<sequence length="248" mass="26893">MGRDAFAERYQRAVEWPLTGVAVLFLVAYSWPVLEPGMAGSVRRVCSVATVVIWVVFAGDFLLRLGLARRRMRFLREHVVDLVVLALPLLRPLRALRVVTAFGQLNRRAASLRGRAMVYVVGGVGLLGFTSAVAVLDAERSQPSASIKNFGDATWWAVTTITTVGYGDRYPITGAGRVAGVGLMLGGVALLGVVTAALASWFVEHVSRQEREEADLRVQVSALVEEVRALRVELRRTPSEPPVVGSVG</sequence>
<dbReference type="GO" id="GO:0008076">
    <property type="term" value="C:voltage-gated potassium channel complex"/>
    <property type="evidence" value="ECO:0007669"/>
    <property type="project" value="InterPro"/>
</dbReference>
<comment type="subcellular location">
    <subcellularLocation>
        <location evidence="1">Membrane</location>
        <topology evidence="1">Multi-pass membrane protein</topology>
    </subcellularLocation>
</comment>
<evidence type="ECO:0000256" key="8">
    <source>
        <dbReference type="SAM" id="Phobius"/>
    </source>
</evidence>
<keyword evidence="4 8" id="KW-1133">Transmembrane helix</keyword>
<name>A0A4R0HQK8_9ACTN</name>
<comment type="caution">
    <text evidence="10">The sequence shown here is derived from an EMBL/GenBank/DDBJ whole genome shotgun (WGS) entry which is preliminary data.</text>
</comment>
<evidence type="ECO:0000256" key="7">
    <source>
        <dbReference type="ARBA" id="ARBA00023303"/>
    </source>
</evidence>
<dbReference type="PRINTS" id="PR00169">
    <property type="entry name" value="KCHANNEL"/>
</dbReference>
<evidence type="ECO:0000313" key="10">
    <source>
        <dbReference type="EMBL" id="TCC12394.1"/>
    </source>
</evidence>
<dbReference type="InterPro" id="IPR027359">
    <property type="entry name" value="Volt_channel_dom_sf"/>
</dbReference>
<dbReference type="AlphaFoldDB" id="A0A4R0HQK8"/>
<feature type="domain" description="Potassium channel" evidence="9">
    <location>
        <begin position="145"/>
        <end position="203"/>
    </location>
</feature>
<keyword evidence="2" id="KW-0813">Transport</keyword>